<keyword evidence="2" id="KW-0472">Membrane</keyword>
<dbReference type="RefSeq" id="WP_254169425.1">
    <property type="nucleotide sequence ID" value="NZ_JAHESF010000047.1"/>
</dbReference>
<feature type="transmembrane region" description="Helical" evidence="2">
    <location>
        <begin position="12"/>
        <end position="35"/>
    </location>
</feature>
<evidence type="ECO:0000259" key="3">
    <source>
        <dbReference type="Pfam" id="PF05569"/>
    </source>
</evidence>
<dbReference type="Proteomes" id="UP001319200">
    <property type="component" value="Unassembled WGS sequence"/>
</dbReference>
<feature type="coiled-coil region" evidence="1">
    <location>
        <begin position="469"/>
        <end position="592"/>
    </location>
</feature>
<keyword evidence="1" id="KW-0175">Coiled coil</keyword>
<evidence type="ECO:0000256" key="1">
    <source>
        <dbReference type="SAM" id="Coils"/>
    </source>
</evidence>
<name>A0AAP2DU95_9BACT</name>
<dbReference type="Pfam" id="PF05569">
    <property type="entry name" value="Peptidase_M56"/>
    <property type="match status" value="1"/>
</dbReference>
<dbReference type="Gene3D" id="3.30.2010.10">
    <property type="entry name" value="Metalloproteases ('zincins'), catalytic domain"/>
    <property type="match status" value="1"/>
</dbReference>
<gene>
    <name evidence="4" type="ORF">KK083_27865</name>
</gene>
<dbReference type="AlphaFoldDB" id="A0AAP2DU95"/>
<dbReference type="EMBL" id="JAHESF010000047">
    <property type="protein sequence ID" value="MBT1700739.1"/>
    <property type="molecule type" value="Genomic_DNA"/>
</dbReference>
<dbReference type="CDD" id="cd07341">
    <property type="entry name" value="M56_BlaR1_MecR1_like"/>
    <property type="match status" value="1"/>
</dbReference>
<dbReference type="PANTHER" id="PTHR34978">
    <property type="entry name" value="POSSIBLE SENSOR-TRANSDUCER PROTEIN BLAR"/>
    <property type="match status" value="1"/>
</dbReference>
<feature type="transmembrane region" description="Helical" evidence="2">
    <location>
        <begin position="101"/>
        <end position="129"/>
    </location>
</feature>
<accession>A0AAP2DU95</accession>
<comment type="caution">
    <text evidence="4">The sequence shown here is derived from an EMBL/GenBank/DDBJ whole genome shotgun (WGS) entry which is preliminary data.</text>
</comment>
<evidence type="ECO:0000313" key="5">
    <source>
        <dbReference type="Proteomes" id="UP001319200"/>
    </source>
</evidence>
<dbReference type="InterPro" id="IPR052173">
    <property type="entry name" value="Beta-lactam_resp_regulator"/>
</dbReference>
<dbReference type="PANTHER" id="PTHR34978:SF3">
    <property type="entry name" value="SLR0241 PROTEIN"/>
    <property type="match status" value="1"/>
</dbReference>
<keyword evidence="2" id="KW-1133">Transmembrane helix</keyword>
<dbReference type="InterPro" id="IPR008756">
    <property type="entry name" value="Peptidase_M56"/>
</dbReference>
<feature type="transmembrane region" description="Helical" evidence="2">
    <location>
        <begin position="221"/>
        <end position="243"/>
    </location>
</feature>
<keyword evidence="2" id="KW-0812">Transmembrane</keyword>
<proteinExistence type="predicted"/>
<evidence type="ECO:0000256" key="2">
    <source>
        <dbReference type="SAM" id="Phobius"/>
    </source>
</evidence>
<feature type="domain" description="Peptidase M56" evidence="3">
    <location>
        <begin position="27"/>
        <end position="303"/>
    </location>
</feature>
<reference evidence="4 5" key="1">
    <citation type="submission" date="2021-05" db="EMBL/GenBank/DDBJ databases">
        <title>A Polyphasic approach of four new species of the genus Ohtaekwangia: Ohtaekwangia histidinii sp. nov., Ohtaekwangia cretensis sp. nov., Ohtaekwangia indiensis sp. nov., Ohtaekwangia reichenbachii sp. nov. from diverse environment.</title>
        <authorList>
            <person name="Octaviana S."/>
        </authorList>
    </citation>
    <scope>NUCLEOTIDE SEQUENCE [LARGE SCALE GENOMIC DNA]</scope>
    <source>
        <strain evidence="4 5">PWU4</strain>
    </source>
</reference>
<feature type="transmembrane region" description="Helical" evidence="2">
    <location>
        <begin position="47"/>
        <end position="69"/>
    </location>
</feature>
<organism evidence="4 5">
    <name type="scientific">Chryseosolibacter histidini</name>
    <dbReference type="NCBI Taxonomy" id="2782349"/>
    <lineage>
        <taxon>Bacteria</taxon>
        <taxon>Pseudomonadati</taxon>
        <taxon>Bacteroidota</taxon>
        <taxon>Cytophagia</taxon>
        <taxon>Cytophagales</taxon>
        <taxon>Chryseotaleaceae</taxon>
        <taxon>Chryseosolibacter</taxon>
    </lineage>
</organism>
<protein>
    <recommendedName>
        <fullName evidence="3">Peptidase M56 domain-containing protein</fullName>
    </recommendedName>
</protein>
<keyword evidence="5" id="KW-1185">Reference proteome</keyword>
<sequence length="644" mass="73915">MNAEFFPSWTQALGWTLLNSLWQAMIVLLLVVIGLRFTPSRLSQVRYIIACTGMAFIVVMNAATFVYLFGQSPTETAAININNIVAGSAAATSPGRSAGDWVMSVIGIVASNMPLIILCWAAGAFFFALRMVSAWWYVSKLRTESFVIDDVWNDRLQTLARQLGINRAITLAQSARIHSPMVIGCLKPIVLVPMGMLAGLPAEQIETIFIHELAHIRRHDYIINLVQSFVETIFFFNPFVWIISGIIRREREFCCDDTVIAKHGSALVYARALTQLEEARLTKAAFALSLAENKNQLLNRIKRIMEKSAKNYSGRDRLIPAALLVVGLICASWLTITSEPEQHNREAANQAADTVIKKNEKSASYSRRSIITYDEKGQPHEEVVESYDGDEDMREAMMPLMSFDFAVPPMPGEPTIPPMFPDMSGFEPPVPLSFDLRIDTIPGGFHYRHDQDWKEFSEAFEKKFRERFSDFYQSNEKDFEKMMKELEENFKNDFGDNWQAHHDLMIADMGHEEVMKKMEQSIQQMEEQAHRAQERAREQSDVWVERQRDQAERMEREAHRHAERAEAMEQEAKRMEADMHVFEDELSEALRKDGYLGKDEHLETINWSDEGLNVNGKSIKKSDLKKYSELRKKYLKGNTYWYVE</sequence>
<evidence type="ECO:0000313" key="4">
    <source>
        <dbReference type="EMBL" id="MBT1700739.1"/>
    </source>
</evidence>